<keyword evidence="2 4" id="KW-0012">Acyltransferase</keyword>
<sequence>MGPDGQPRPATEADIPALAALHAAAFPPDERWGATALTAMLRLEGGFGLLAGDRGFVLARAVAGEAEILTLAVHPAARRQGLGGRLLEAAVAEAARRGATALFLEVSEANAPARALYARAGAAEVGRRRRYYTDGTDALVLRIGPEDWTGGVKGLSPPS</sequence>
<dbReference type="InterPro" id="IPR000182">
    <property type="entry name" value="GNAT_dom"/>
</dbReference>
<evidence type="ECO:0000256" key="2">
    <source>
        <dbReference type="ARBA" id="ARBA00023315"/>
    </source>
</evidence>
<reference evidence="4" key="1">
    <citation type="submission" date="2021-03" db="EMBL/GenBank/DDBJ databases">
        <authorList>
            <person name="So Y."/>
        </authorList>
    </citation>
    <scope>NUCLEOTIDE SEQUENCE</scope>
    <source>
        <strain evidence="4">SG15</strain>
    </source>
</reference>
<dbReference type="RefSeq" id="WP_209377216.1">
    <property type="nucleotide sequence ID" value="NZ_JAGIZA010000039.1"/>
</dbReference>
<dbReference type="GO" id="GO:0016747">
    <property type="term" value="F:acyltransferase activity, transferring groups other than amino-acyl groups"/>
    <property type="evidence" value="ECO:0007669"/>
    <property type="project" value="InterPro"/>
</dbReference>
<dbReference type="PANTHER" id="PTHR43877:SF2">
    <property type="entry name" value="AMINOALKYLPHOSPHONATE N-ACETYLTRANSFERASE-RELATED"/>
    <property type="match status" value="1"/>
</dbReference>
<name>A0A940N5N3_9PROT</name>
<evidence type="ECO:0000313" key="4">
    <source>
        <dbReference type="EMBL" id="MBP0496426.1"/>
    </source>
</evidence>
<dbReference type="AlphaFoldDB" id="A0A940N5N3"/>
<feature type="domain" description="N-acetyltransferase" evidence="3">
    <location>
        <begin position="5"/>
        <end position="146"/>
    </location>
</feature>
<organism evidence="4 5">
    <name type="scientific">Roseomonas indoligenes</name>
    <dbReference type="NCBI Taxonomy" id="2820811"/>
    <lineage>
        <taxon>Bacteria</taxon>
        <taxon>Pseudomonadati</taxon>
        <taxon>Pseudomonadota</taxon>
        <taxon>Alphaproteobacteria</taxon>
        <taxon>Acetobacterales</taxon>
        <taxon>Roseomonadaceae</taxon>
        <taxon>Roseomonas</taxon>
    </lineage>
</organism>
<dbReference type="PROSITE" id="PS51186">
    <property type="entry name" value="GNAT"/>
    <property type="match status" value="1"/>
</dbReference>
<evidence type="ECO:0000259" key="3">
    <source>
        <dbReference type="PROSITE" id="PS51186"/>
    </source>
</evidence>
<gene>
    <name evidence="4" type="ORF">J5Y10_26835</name>
</gene>
<proteinExistence type="predicted"/>
<dbReference type="Pfam" id="PF00583">
    <property type="entry name" value="Acetyltransf_1"/>
    <property type="match status" value="1"/>
</dbReference>
<dbReference type="Gene3D" id="3.40.630.30">
    <property type="match status" value="1"/>
</dbReference>
<evidence type="ECO:0000313" key="5">
    <source>
        <dbReference type="Proteomes" id="UP000677537"/>
    </source>
</evidence>
<dbReference type="Proteomes" id="UP000677537">
    <property type="component" value="Unassembled WGS sequence"/>
</dbReference>
<keyword evidence="5" id="KW-1185">Reference proteome</keyword>
<dbReference type="EMBL" id="JAGIZA010000039">
    <property type="protein sequence ID" value="MBP0496426.1"/>
    <property type="molecule type" value="Genomic_DNA"/>
</dbReference>
<dbReference type="PANTHER" id="PTHR43877">
    <property type="entry name" value="AMINOALKYLPHOSPHONATE N-ACETYLTRANSFERASE-RELATED-RELATED"/>
    <property type="match status" value="1"/>
</dbReference>
<dbReference type="CDD" id="cd04301">
    <property type="entry name" value="NAT_SF"/>
    <property type="match status" value="1"/>
</dbReference>
<comment type="caution">
    <text evidence="4">The sequence shown here is derived from an EMBL/GenBank/DDBJ whole genome shotgun (WGS) entry which is preliminary data.</text>
</comment>
<dbReference type="SUPFAM" id="SSF55729">
    <property type="entry name" value="Acyl-CoA N-acyltransferases (Nat)"/>
    <property type="match status" value="1"/>
</dbReference>
<accession>A0A940N5N3</accession>
<dbReference type="InterPro" id="IPR050832">
    <property type="entry name" value="Bact_Acetyltransf"/>
</dbReference>
<dbReference type="EC" id="2.3.1.-" evidence="4"/>
<dbReference type="InterPro" id="IPR016181">
    <property type="entry name" value="Acyl_CoA_acyltransferase"/>
</dbReference>
<evidence type="ECO:0000256" key="1">
    <source>
        <dbReference type="ARBA" id="ARBA00022679"/>
    </source>
</evidence>
<keyword evidence="1 4" id="KW-0808">Transferase</keyword>
<protein>
    <submittedName>
        <fullName evidence="4">GNAT family N-acetyltransferase</fullName>
        <ecNumber evidence="4">2.3.1.-</ecNumber>
    </submittedName>
</protein>